<dbReference type="AlphaFoldDB" id="A0AAE0NN37"/>
<sequence>MDMKASFAAGPPRSPWHPAAARNRGKCVNADRVPGSQSFDTPESARSPTLGVRREMDKSQEPRVKRLCWKGTSNDAEKKGEERRELSVLGREETRDITRKKKRGITLTLSGGPLQWRAQCILHSSVVHCVAARGKARTRLVQNANLQRHNGSPNFPGVNWLALGKILRGYCQAAKCGSSPGGAVKGVRRWLMCGGSDMAQRRSRGWVVVHFNPPAPRDYWLSASSSLKFPN</sequence>
<dbReference type="EMBL" id="JAULSN010000001">
    <property type="protein sequence ID" value="KAK3384598.1"/>
    <property type="molecule type" value="Genomic_DNA"/>
</dbReference>
<feature type="region of interest" description="Disordered" evidence="1">
    <location>
        <begin position="1"/>
        <end position="61"/>
    </location>
</feature>
<accession>A0AAE0NN37</accession>
<evidence type="ECO:0000313" key="2">
    <source>
        <dbReference type="EMBL" id="KAK3384598.1"/>
    </source>
</evidence>
<reference evidence="2" key="1">
    <citation type="journal article" date="2023" name="Mol. Phylogenet. Evol.">
        <title>Genome-scale phylogeny and comparative genomics of the fungal order Sordariales.</title>
        <authorList>
            <person name="Hensen N."/>
            <person name="Bonometti L."/>
            <person name="Westerberg I."/>
            <person name="Brannstrom I.O."/>
            <person name="Guillou S."/>
            <person name="Cros-Aarteil S."/>
            <person name="Calhoun S."/>
            <person name="Haridas S."/>
            <person name="Kuo A."/>
            <person name="Mondo S."/>
            <person name="Pangilinan J."/>
            <person name="Riley R."/>
            <person name="LaButti K."/>
            <person name="Andreopoulos B."/>
            <person name="Lipzen A."/>
            <person name="Chen C."/>
            <person name="Yan M."/>
            <person name="Daum C."/>
            <person name="Ng V."/>
            <person name="Clum A."/>
            <person name="Steindorff A."/>
            <person name="Ohm R.A."/>
            <person name="Martin F."/>
            <person name="Silar P."/>
            <person name="Natvig D.O."/>
            <person name="Lalanne C."/>
            <person name="Gautier V."/>
            <person name="Ament-Velasquez S.L."/>
            <person name="Kruys A."/>
            <person name="Hutchinson M.I."/>
            <person name="Powell A.J."/>
            <person name="Barry K."/>
            <person name="Miller A.N."/>
            <person name="Grigoriev I.V."/>
            <person name="Debuchy R."/>
            <person name="Gladieux P."/>
            <person name="Hiltunen Thoren M."/>
            <person name="Johannesson H."/>
        </authorList>
    </citation>
    <scope>NUCLEOTIDE SEQUENCE</scope>
    <source>
        <strain evidence="2">CBS 958.72</strain>
    </source>
</reference>
<gene>
    <name evidence="2" type="ORF">B0T24DRAFT_92992</name>
</gene>
<evidence type="ECO:0000256" key="1">
    <source>
        <dbReference type="SAM" id="MobiDB-lite"/>
    </source>
</evidence>
<organism evidence="2 3">
    <name type="scientific">Lasiosphaeria ovina</name>
    <dbReference type="NCBI Taxonomy" id="92902"/>
    <lineage>
        <taxon>Eukaryota</taxon>
        <taxon>Fungi</taxon>
        <taxon>Dikarya</taxon>
        <taxon>Ascomycota</taxon>
        <taxon>Pezizomycotina</taxon>
        <taxon>Sordariomycetes</taxon>
        <taxon>Sordariomycetidae</taxon>
        <taxon>Sordariales</taxon>
        <taxon>Lasiosphaeriaceae</taxon>
        <taxon>Lasiosphaeria</taxon>
    </lineage>
</organism>
<keyword evidence="3" id="KW-1185">Reference proteome</keyword>
<name>A0AAE0NN37_9PEZI</name>
<proteinExistence type="predicted"/>
<feature type="compositionally biased region" description="Polar residues" evidence="1">
    <location>
        <begin position="35"/>
        <end position="47"/>
    </location>
</feature>
<feature type="compositionally biased region" description="Basic and acidic residues" evidence="1">
    <location>
        <begin position="52"/>
        <end position="61"/>
    </location>
</feature>
<dbReference type="Proteomes" id="UP001287356">
    <property type="component" value="Unassembled WGS sequence"/>
</dbReference>
<protein>
    <submittedName>
        <fullName evidence="2">Uncharacterized protein</fullName>
    </submittedName>
</protein>
<evidence type="ECO:0000313" key="3">
    <source>
        <dbReference type="Proteomes" id="UP001287356"/>
    </source>
</evidence>
<reference evidence="2" key="2">
    <citation type="submission" date="2023-06" db="EMBL/GenBank/DDBJ databases">
        <authorList>
            <consortium name="Lawrence Berkeley National Laboratory"/>
            <person name="Haridas S."/>
            <person name="Hensen N."/>
            <person name="Bonometti L."/>
            <person name="Westerberg I."/>
            <person name="Brannstrom I.O."/>
            <person name="Guillou S."/>
            <person name="Cros-Aarteil S."/>
            <person name="Calhoun S."/>
            <person name="Kuo A."/>
            <person name="Mondo S."/>
            <person name="Pangilinan J."/>
            <person name="Riley R."/>
            <person name="Labutti K."/>
            <person name="Andreopoulos B."/>
            <person name="Lipzen A."/>
            <person name="Chen C."/>
            <person name="Yanf M."/>
            <person name="Daum C."/>
            <person name="Ng V."/>
            <person name="Clum A."/>
            <person name="Steindorff A."/>
            <person name="Ohm R."/>
            <person name="Martin F."/>
            <person name="Silar P."/>
            <person name="Natvig D."/>
            <person name="Lalanne C."/>
            <person name="Gautier V."/>
            <person name="Ament-Velasquez S.L."/>
            <person name="Kruys A."/>
            <person name="Hutchinson M.I."/>
            <person name="Powell A.J."/>
            <person name="Barry K."/>
            <person name="Miller A.N."/>
            <person name="Grigoriev I.V."/>
            <person name="Debuchy R."/>
            <person name="Gladieux P."/>
            <person name="Thoren M.H."/>
            <person name="Johannesson H."/>
        </authorList>
    </citation>
    <scope>NUCLEOTIDE SEQUENCE</scope>
    <source>
        <strain evidence="2">CBS 958.72</strain>
    </source>
</reference>
<comment type="caution">
    <text evidence="2">The sequence shown here is derived from an EMBL/GenBank/DDBJ whole genome shotgun (WGS) entry which is preliminary data.</text>
</comment>